<dbReference type="EMBL" id="GL377572">
    <property type="protein sequence ID" value="EFJ32428.1"/>
    <property type="molecule type" value="Genomic_DNA"/>
</dbReference>
<comment type="pathway">
    <text evidence="3 17">Carbohydrate metabolism; tricarboxylic acid cycle; fumarate from succinate (eukaryal route): step 1/1.</text>
</comment>
<evidence type="ECO:0000256" key="8">
    <source>
        <dbReference type="ARBA" id="ARBA00022532"/>
    </source>
</evidence>
<evidence type="ECO:0000256" key="16">
    <source>
        <dbReference type="ARBA" id="ARBA00049220"/>
    </source>
</evidence>
<comment type="cofactor">
    <cofactor evidence="17">
        <name>[2Fe-2S] cluster</name>
        <dbReference type="ChEBI" id="CHEBI:190135"/>
    </cofactor>
    <text evidence="17">Binds 1 [2Fe-2S] cluster.</text>
</comment>
<keyword evidence="7 17" id="KW-0004">4Fe-4S</keyword>
<evidence type="ECO:0000313" key="21">
    <source>
        <dbReference type="EMBL" id="EFJ32428.1"/>
    </source>
</evidence>
<evidence type="ECO:0000256" key="5">
    <source>
        <dbReference type="ARBA" id="ARBA00011313"/>
    </source>
</evidence>
<dbReference type="Gene3D" id="3.10.20.30">
    <property type="match status" value="1"/>
</dbReference>
<dbReference type="PANTHER" id="PTHR11921">
    <property type="entry name" value="SUCCINATE DEHYDROGENASE IRON-SULFUR PROTEIN"/>
    <property type="match status" value="1"/>
</dbReference>
<dbReference type="GO" id="GO:0009060">
    <property type="term" value="P:aerobic respiration"/>
    <property type="evidence" value="ECO:0000318"/>
    <property type="project" value="GO_Central"/>
</dbReference>
<dbReference type="Gene3D" id="1.10.1060.10">
    <property type="entry name" value="Alpha-helical ferredoxin"/>
    <property type="match status" value="1"/>
</dbReference>
<dbReference type="CDD" id="cd00207">
    <property type="entry name" value="fer2"/>
    <property type="match status" value="1"/>
</dbReference>
<protein>
    <recommendedName>
        <fullName evidence="17">Succinate dehydrogenase [ubiquinone] iron-sulfur subunit, mitochondrial</fullName>
        <ecNumber evidence="17">1.3.5.1</ecNumber>
    </recommendedName>
</protein>
<dbReference type="Pfam" id="PF13085">
    <property type="entry name" value="Fer2_3"/>
    <property type="match status" value="1"/>
</dbReference>
<dbReference type="PROSITE" id="PS51085">
    <property type="entry name" value="2FE2S_FER_2"/>
    <property type="match status" value="1"/>
</dbReference>
<dbReference type="KEGG" id="smo:SELMODRAFT_85593"/>
<dbReference type="OMA" id="CGHPILL"/>
<dbReference type="InterPro" id="IPR050573">
    <property type="entry name" value="SDH/FRD_Iron-Sulfur"/>
</dbReference>
<dbReference type="GO" id="GO:0006099">
    <property type="term" value="P:tricarboxylic acid cycle"/>
    <property type="evidence" value="ECO:0007669"/>
    <property type="project" value="UniProtKB-UniPathway"/>
</dbReference>
<dbReference type="EMBL" id="GL377601">
    <property type="protein sequence ID" value="EFJ20819.1"/>
    <property type="molecule type" value="Genomic_DNA"/>
</dbReference>
<keyword evidence="22" id="KW-1185">Reference proteome</keyword>
<dbReference type="SUPFAM" id="SSF46548">
    <property type="entry name" value="alpha-helical ferredoxin"/>
    <property type="match status" value="1"/>
</dbReference>
<dbReference type="InterPro" id="IPR006058">
    <property type="entry name" value="2Fe2S_fd_BS"/>
</dbReference>
<dbReference type="PROSITE" id="PS00198">
    <property type="entry name" value="4FE4S_FER_1"/>
    <property type="match status" value="1"/>
</dbReference>
<dbReference type="GO" id="GO:0051539">
    <property type="term" value="F:4 iron, 4 sulfur cluster binding"/>
    <property type="evidence" value="ECO:0007669"/>
    <property type="project" value="UniProtKB-KW"/>
</dbReference>
<dbReference type="Gramene" id="EFJ20819">
    <property type="protein sequence ID" value="EFJ20819"/>
    <property type="gene ID" value="SELMODRAFT_417854"/>
</dbReference>
<dbReference type="AlphaFoldDB" id="D8R553"/>
<evidence type="ECO:0000256" key="11">
    <source>
        <dbReference type="ARBA" id="ARBA00022982"/>
    </source>
</evidence>
<dbReference type="InterPro" id="IPR025192">
    <property type="entry name" value="Succ_DH/fum_Rdtase_N"/>
</dbReference>
<dbReference type="GO" id="GO:0005739">
    <property type="term" value="C:mitochondrion"/>
    <property type="evidence" value="ECO:0000318"/>
    <property type="project" value="GO_Central"/>
</dbReference>
<feature type="domain" description="4Fe-4S ferredoxin-type" evidence="19">
    <location>
        <begin position="153"/>
        <end position="183"/>
    </location>
</feature>
<evidence type="ECO:0000313" key="22">
    <source>
        <dbReference type="Proteomes" id="UP000001514"/>
    </source>
</evidence>
<dbReference type="NCBIfam" id="NF004616">
    <property type="entry name" value="PRK05950.1"/>
    <property type="match status" value="1"/>
</dbReference>
<dbReference type="GO" id="GO:0005743">
    <property type="term" value="C:mitochondrial inner membrane"/>
    <property type="evidence" value="ECO:0007669"/>
    <property type="project" value="UniProtKB-SubCell"/>
</dbReference>
<dbReference type="PANTHER" id="PTHR11921:SF29">
    <property type="entry name" value="SUCCINATE DEHYDROGENASE [UBIQUINONE] IRON-SULFUR SUBUNIT, MITOCHONDRIAL"/>
    <property type="match status" value="1"/>
</dbReference>
<dbReference type="Gramene" id="EFJ32428">
    <property type="protein sequence ID" value="EFJ32428"/>
    <property type="gene ID" value="SELMODRAFT_85593"/>
</dbReference>
<proteinExistence type="inferred from homology"/>
<dbReference type="OrthoDB" id="1696654at2759"/>
<comment type="function">
    <text evidence="1 17">Iron-sulfur protein (IP) subunit of succinate dehydrogenase (SDH) that is involved in complex II of the mitochondrial electron transport chain and is responsible for transferring electrons from succinate to ubiquinone (coenzyme Q).</text>
</comment>
<dbReference type="FunFam" id="1.10.1060.10:FF:000001">
    <property type="entry name" value="Succinate dehydrogenase iron-sulfur subunit SdhB"/>
    <property type="match status" value="1"/>
</dbReference>
<reference evidence="21 22" key="1">
    <citation type="journal article" date="2011" name="Science">
        <title>The Selaginella genome identifies genetic changes associated with the evolution of vascular plants.</title>
        <authorList>
            <person name="Banks J.A."/>
            <person name="Nishiyama T."/>
            <person name="Hasebe M."/>
            <person name="Bowman J.L."/>
            <person name="Gribskov M."/>
            <person name="dePamphilis C."/>
            <person name="Albert V.A."/>
            <person name="Aono N."/>
            <person name="Aoyama T."/>
            <person name="Ambrose B.A."/>
            <person name="Ashton N.W."/>
            <person name="Axtell M.J."/>
            <person name="Barker E."/>
            <person name="Barker M.S."/>
            <person name="Bennetzen J.L."/>
            <person name="Bonawitz N.D."/>
            <person name="Chapple C."/>
            <person name="Cheng C."/>
            <person name="Correa L.G."/>
            <person name="Dacre M."/>
            <person name="DeBarry J."/>
            <person name="Dreyer I."/>
            <person name="Elias M."/>
            <person name="Engstrom E.M."/>
            <person name="Estelle M."/>
            <person name="Feng L."/>
            <person name="Finet C."/>
            <person name="Floyd S.K."/>
            <person name="Frommer W.B."/>
            <person name="Fujita T."/>
            <person name="Gramzow L."/>
            <person name="Gutensohn M."/>
            <person name="Harholt J."/>
            <person name="Hattori M."/>
            <person name="Heyl A."/>
            <person name="Hirai T."/>
            <person name="Hiwatashi Y."/>
            <person name="Ishikawa M."/>
            <person name="Iwata M."/>
            <person name="Karol K.G."/>
            <person name="Koehler B."/>
            <person name="Kolukisaoglu U."/>
            <person name="Kubo M."/>
            <person name="Kurata T."/>
            <person name="Lalonde S."/>
            <person name="Li K."/>
            <person name="Li Y."/>
            <person name="Litt A."/>
            <person name="Lyons E."/>
            <person name="Manning G."/>
            <person name="Maruyama T."/>
            <person name="Michael T.P."/>
            <person name="Mikami K."/>
            <person name="Miyazaki S."/>
            <person name="Morinaga S."/>
            <person name="Murata T."/>
            <person name="Mueller-Roeber B."/>
            <person name="Nelson D.R."/>
            <person name="Obara M."/>
            <person name="Oguri Y."/>
            <person name="Olmstead R.G."/>
            <person name="Onodera N."/>
            <person name="Petersen B.L."/>
            <person name="Pils B."/>
            <person name="Prigge M."/>
            <person name="Rensing S.A."/>
            <person name="Riano-Pachon D.M."/>
            <person name="Roberts A.W."/>
            <person name="Sato Y."/>
            <person name="Scheller H.V."/>
            <person name="Schulz B."/>
            <person name="Schulz C."/>
            <person name="Shakirov E.V."/>
            <person name="Shibagaki N."/>
            <person name="Shinohara N."/>
            <person name="Shippen D.E."/>
            <person name="Soerensen I."/>
            <person name="Sotooka R."/>
            <person name="Sugimoto N."/>
            <person name="Sugita M."/>
            <person name="Sumikawa N."/>
            <person name="Tanurdzic M."/>
            <person name="Theissen G."/>
            <person name="Ulvskov P."/>
            <person name="Wakazuki S."/>
            <person name="Weng J.K."/>
            <person name="Willats W.W."/>
            <person name="Wipf D."/>
            <person name="Wolf P.G."/>
            <person name="Yang L."/>
            <person name="Zimmer A.D."/>
            <person name="Zhu Q."/>
            <person name="Mitros T."/>
            <person name="Hellsten U."/>
            <person name="Loque D."/>
            <person name="Otillar R."/>
            <person name="Salamov A."/>
            <person name="Schmutz J."/>
            <person name="Shapiro H."/>
            <person name="Lindquist E."/>
            <person name="Lucas S."/>
            <person name="Rokhsar D."/>
            <person name="Grigoriev I.V."/>
        </authorList>
    </citation>
    <scope>NUCLEOTIDE SEQUENCE [LARGE SCALE GENOMIC DNA]</scope>
</reference>
<dbReference type="GO" id="GO:0009055">
    <property type="term" value="F:electron transfer activity"/>
    <property type="evidence" value="ECO:0007669"/>
    <property type="project" value="InterPro"/>
</dbReference>
<dbReference type="HOGENOM" id="CLU_044838_3_0_1"/>
<evidence type="ECO:0000256" key="13">
    <source>
        <dbReference type="ARBA" id="ARBA00023004"/>
    </source>
</evidence>
<dbReference type="PROSITE" id="PS00197">
    <property type="entry name" value="2FE2S_FER_1"/>
    <property type="match status" value="1"/>
</dbReference>
<evidence type="ECO:0000256" key="15">
    <source>
        <dbReference type="ARBA" id="ARBA00023291"/>
    </source>
</evidence>
<evidence type="ECO:0000259" key="19">
    <source>
        <dbReference type="PROSITE" id="PS51379"/>
    </source>
</evidence>
<dbReference type="eggNOG" id="KOG3049">
    <property type="taxonomic scope" value="Eukaryota"/>
</dbReference>
<keyword evidence="11" id="KW-0249">Electron transport</keyword>
<dbReference type="GO" id="GO:0046872">
    <property type="term" value="F:metal ion binding"/>
    <property type="evidence" value="ECO:0007669"/>
    <property type="project" value="UniProtKB-KW"/>
</dbReference>
<dbReference type="GO" id="GO:0008177">
    <property type="term" value="F:succinate dehydrogenase (quinone) activity"/>
    <property type="evidence" value="ECO:0007669"/>
    <property type="project" value="UniProtKB-EC"/>
</dbReference>
<keyword evidence="9 17" id="KW-0001">2Fe-2S</keyword>
<evidence type="ECO:0000256" key="10">
    <source>
        <dbReference type="ARBA" id="ARBA00022723"/>
    </source>
</evidence>
<keyword evidence="15 17" id="KW-0003">3Fe-4S</keyword>
<dbReference type="GO" id="GO:0051537">
    <property type="term" value="F:2 iron, 2 sulfur cluster binding"/>
    <property type="evidence" value="ECO:0007669"/>
    <property type="project" value="UniProtKB-KW"/>
</dbReference>
<dbReference type="InterPro" id="IPR001041">
    <property type="entry name" value="2Fe-2S_ferredoxin-type"/>
</dbReference>
<dbReference type="Proteomes" id="UP000001514">
    <property type="component" value="Unassembled WGS sequence"/>
</dbReference>
<keyword evidence="12" id="KW-0560">Oxidoreductase</keyword>
<dbReference type="GO" id="GO:0045273">
    <property type="term" value="C:respiratory chain complex II (succinate dehydrogenase)"/>
    <property type="evidence" value="ECO:0007669"/>
    <property type="project" value="UniProtKB-ARBA"/>
</dbReference>
<comment type="subunit">
    <text evidence="5">Component of complex II composed of eight subunits in plants: four classical SDH subunits SDH1, SDH2, SDH3 and SDH4 (a flavoprotein (FP), an iron-sulfur protein (IP), and a cytochrome b composed of a large and a small subunit.), as well as four subunits unknown in mitochondria from bacteria and heterotrophic eukaryotes.</text>
</comment>
<keyword evidence="10 17" id="KW-0479">Metal-binding</keyword>
<dbReference type="InterPro" id="IPR017896">
    <property type="entry name" value="4Fe4S_Fe-S-bd"/>
</dbReference>
<evidence type="ECO:0000256" key="17">
    <source>
        <dbReference type="RuleBase" id="RU361237"/>
    </source>
</evidence>
<dbReference type="PROSITE" id="PS51379">
    <property type="entry name" value="4FE4S_FER_2"/>
    <property type="match status" value="1"/>
</dbReference>
<comment type="similarity">
    <text evidence="4 17">Belongs to the succinate dehydrogenase/fumarate reductase iron-sulfur protein family.</text>
</comment>
<evidence type="ECO:0000256" key="2">
    <source>
        <dbReference type="ARBA" id="ARBA00004443"/>
    </source>
</evidence>
<keyword evidence="17" id="KW-0496">Mitochondrion</keyword>
<comment type="cofactor">
    <cofactor evidence="17">
        <name>[3Fe-4S] cluster</name>
        <dbReference type="ChEBI" id="CHEBI:21137"/>
    </cofactor>
    <text evidence="17">Binds 1 [3Fe-4S] cluster.</text>
</comment>
<dbReference type="GO" id="GO:0022904">
    <property type="term" value="P:respiratory electron transport chain"/>
    <property type="evidence" value="ECO:0000318"/>
    <property type="project" value="GO_Central"/>
</dbReference>
<comment type="subcellular location">
    <subcellularLocation>
        <location evidence="2 17">Mitochondrion inner membrane</location>
        <topology evidence="2 17">Peripheral membrane protein</topology>
        <orientation evidence="2 17">Matrix side</orientation>
    </subcellularLocation>
</comment>
<keyword evidence="8" id="KW-0816">Tricarboxylic acid cycle</keyword>
<dbReference type="STRING" id="88036.D8R553"/>
<keyword evidence="14 17" id="KW-0411">Iron-sulfur</keyword>
<dbReference type="InParanoid" id="D8R553"/>
<dbReference type="EC" id="1.3.5.1" evidence="17"/>
<evidence type="ECO:0000256" key="1">
    <source>
        <dbReference type="ARBA" id="ARBA00002787"/>
    </source>
</evidence>
<evidence type="ECO:0000256" key="14">
    <source>
        <dbReference type="ARBA" id="ARBA00023014"/>
    </source>
</evidence>
<feature type="domain" description="2Fe-2S ferredoxin-type" evidence="18">
    <location>
        <begin position="20"/>
        <end position="110"/>
    </location>
</feature>
<dbReference type="KEGG" id="smo:SELMODRAFT_417854"/>
<sequence>MLSRVLGSKRLTSNGLRSFQVYRYNPQDGKSPHLQEYKVDTSNCVMMLDVLFEIKNKHDSSITFRRSCREGVCGSCAMNINGKNCLACLTKVDRDEDGIASTVVLPLPHMFVIKDLVVDMTYFYQQYKSIEPWLKTKKQKEDGQKEFLQTKEERAKLDGMWECILCACCNTSCPSYWWNTPTFPGPAILLQAYKMIADSRDDFTKERVEALRGEMKIGRCHTIRNCSNACPKGLNPAEKILQIKGMLG</sequence>
<evidence type="ECO:0000256" key="9">
    <source>
        <dbReference type="ARBA" id="ARBA00022714"/>
    </source>
</evidence>
<accession>D8R553</accession>
<dbReference type="UniPathway" id="UPA00223">
    <property type="reaction ID" value="UER01006"/>
</dbReference>
<dbReference type="InterPro" id="IPR012675">
    <property type="entry name" value="Beta-grasp_dom_sf"/>
</dbReference>
<dbReference type="Pfam" id="PF13534">
    <property type="entry name" value="Fer4_17"/>
    <property type="match status" value="1"/>
</dbReference>
<gene>
    <name evidence="20" type="ORF">SELMODRAFT_417854</name>
    <name evidence="21" type="ORF">SELMODRAFT_85593</name>
</gene>
<dbReference type="NCBIfam" id="TIGR00384">
    <property type="entry name" value="dhsB"/>
    <property type="match status" value="1"/>
</dbReference>
<dbReference type="GO" id="GO:0051538">
    <property type="term" value="F:3 iron, 4 sulfur cluster binding"/>
    <property type="evidence" value="ECO:0007669"/>
    <property type="project" value="UniProtKB-KW"/>
</dbReference>
<comment type="catalytic activity">
    <reaction evidence="16">
        <text>a quinone + succinate = fumarate + a quinol</text>
        <dbReference type="Rhea" id="RHEA:40523"/>
        <dbReference type="ChEBI" id="CHEBI:24646"/>
        <dbReference type="ChEBI" id="CHEBI:29806"/>
        <dbReference type="ChEBI" id="CHEBI:30031"/>
        <dbReference type="ChEBI" id="CHEBI:132124"/>
        <dbReference type="EC" id="1.3.5.1"/>
    </reaction>
</comment>
<evidence type="ECO:0000256" key="3">
    <source>
        <dbReference type="ARBA" id="ARBA00004788"/>
    </source>
</evidence>
<evidence type="ECO:0000256" key="6">
    <source>
        <dbReference type="ARBA" id="ARBA00022448"/>
    </source>
</evidence>
<comment type="cofactor">
    <cofactor evidence="17">
        <name>[4Fe-4S] cluster</name>
        <dbReference type="ChEBI" id="CHEBI:49883"/>
    </cofactor>
    <text evidence="17">Binds 1 [4Fe-4S] cluster.</text>
</comment>
<keyword evidence="17" id="KW-0472">Membrane</keyword>
<evidence type="ECO:0000259" key="18">
    <source>
        <dbReference type="PROSITE" id="PS51085"/>
    </source>
</evidence>
<dbReference type="InterPro" id="IPR036010">
    <property type="entry name" value="2Fe-2S_ferredoxin-like_sf"/>
</dbReference>
<keyword evidence="17" id="KW-0999">Mitochondrion inner membrane</keyword>
<keyword evidence="6" id="KW-0813">Transport</keyword>
<dbReference type="SUPFAM" id="SSF54292">
    <property type="entry name" value="2Fe-2S ferredoxin-like"/>
    <property type="match status" value="1"/>
</dbReference>
<evidence type="ECO:0000256" key="12">
    <source>
        <dbReference type="ARBA" id="ARBA00023002"/>
    </source>
</evidence>
<keyword evidence="13 17" id="KW-0408">Iron</keyword>
<evidence type="ECO:0000256" key="7">
    <source>
        <dbReference type="ARBA" id="ARBA00022485"/>
    </source>
</evidence>
<name>D8R553_SELML</name>
<organism evidence="22">
    <name type="scientific">Selaginella moellendorffii</name>
    <name type="common">Spikemoss</name>
    <dbReference type="NCBI Taxonomy" id="88036"/>
    <lineage>
        <taxon>Eukaryota</taxon>
        <taxon>Viridiplantae</taxon>
        <taxon>Streptophyta</taxon>
        <taxon>Embryophyta</taxon>
        <taxon>Tracheophyta</taxon>
        <taxon>Lycopodiopsida</taxon>
        <taxon>Selaginellales</taxon>
        <taxon>Selaginellaceae</taxon>
        <taxon>Selaginella</taxon>
    </lineage>
</organism>
<evidence type="ECO:0000256" key="4">
    <source>
        <dbReference type="ARBA" id="ARBA00009433"/>
    </source>
</evidence>
<evidence type="ECO:0000313" key="20">
    <source>
        <dbReference type="EMBL" id="EFJ20819.1"/>
    </source>
</evidence>
<dbReference type="InterPro" id="IPR017900">
    <property type="entry name" value="4Fe4S_Fe_S_CS"/>
</dbReference>
<dbReference type="InterPro" id="IPR009051">
    <property type="entry name" value="Helical_ferredxn"/>
</dbReference>
<dbReference type="InterPro" id="IPR004489">
    <property type="entry name" value="Succ_DH/fum_Rdtase_Fe-S"/>
</dbReference>